<evidence type="ECO:0000259" key="2">
    <source>
        <dbReference type="Pfam" id="PF00326"/>
    </source>
</evidence>
<feature type="region of interest" description="Disordered" evidence="1">
    <location>
        <begin position="67"/>
        <end position="90"/>
    </location>
</feature>
<dbReference type="InterPro" id="IPR050278">
    <property type="entry name" value="Serine_Prot_S9B/DPPIV"/>
</dbReference>
<dbReference type="GO" id="GO:0016787">
    <property type="term" value="F:hydrolase activity"/>
    <property type="evidence" value="ECO:0007669"/>
    <property type="project" value="UniProtKB-KW"/>
</dbReference>
<dbReference type="InterPro" id="IPR002470">
    <property type="entry name" value="Peptidase_S9A"/>
</dbReference>
<protein>
    <submittedName>
        <fullName evidence="4">Alpha/beta fold hydrolase</fullName>
    </submittedName>
</protein>
<dbReference type="InterPro" id="IPR029058">
    <property type="entry name" value="AB_hydrolase_fold"/>
</dbReference>
<feature type="domain" description="Peptidase S9 prolyl oligopeptidase catalytic" evidence="2">
    <location>
        <begin position="512"/>
        <end position="715"/>
    </location>
</feature>
<dbReference type="InterPro" id="IPR002469">
    <property type="entry name" value="Peptidase_S9B_N"/>
</dbReference>
<feature type="compositionally biased region" description="Basic and acidic residues" evidence="1">
    <location>
        <begin position="81"/>
        <end position="90"/>
    </location>
</feature>
<name>A0ABV9XKV6_9ACTN</name>
<organism evidence="4 5">
    <name type="scientific">Streptomyces coeruleoprunus</name>
    <dbReference type="NCBI Taxonomy" id="285563"/>
    <lineage>
        <taxon>Bacteria</taxon>
        <taxon>Bacillati</taxon>
        <taxon>Actinomycetota</taxon>
        <taxon>Actinomycetes</taxon>
        <taxon>Kitasatosporales</taxon>
        <taxon>Streptomycetaceae</taxon>
        <taxon>Streptomyces</taxon>
    </lineage>
</organism>
<gene>
    <name evidence="4" type="ORF">ACFPM3_28245</name>
</gene>
<evidence type="ECO:0000313" key="4">
    <source>
        <dbReference type="EMBL" id="MFC5026026.1"/>
    </source>
</evidence>
<feature type="domain" description="Dipeptidylpeptidase IV N-terminal" evidence="3">
    <location>
        <begin position="113"/>
        <end position="401"/>
    </location>
</feature>
<accession>A0ABV9XKV6</accession>
<dbReference type="RefSeq" id="WP_380841840.1">
    <property type="nucleotide sequence ID" value="NZ_JBHMCZ010000030.1"/>
</dbReference>
<comment type="caution">
    <text evidence="4">The sequence shown here is derived from an EMBL/GenBank/DDBJ whole genome shotgun (WGS) entry which is preliminary data.</text>
</comment>
<dbReference type="EMBL" id="JBHSJD010000024">
    <property type="protein sequence ID" value="MFC5026026.1"/>
    <property type="molecule type" value="Genomic_DNA"/>
</dbReference>
<dbReference type="Pfam" id="PF00326">
    <property type="entry name" value="Peptidase_S9"/>
    <property type="match status" value="1"/>
</dbReference>
<dbReference type="Gene3D" id="2.140.10.30">
    <property type="entry name" value="Dipeptidylpeptidase IV, N-terminal domain"/>
    <property type="match status" value="1"/>
</dbReference>
<dbReference type="Proteomes" id="UP001595829">
    <property type="component" value="Unassembled WGS sequence"/>
</dbReference>
<dbReference type="PANTHER" id="PTHR11731:SF193">
    <property type="entry name" value="DIPEPTIDYL PEPTIDASE 9"/>
    <property type="match status" value="1"/>
</dbReference>
<dbReference type="SUPFAM" id="SSF82171">
    <property type="entry name" value="DPP6 N-terminal domain-like"/>
    <property type="match status" value="1"/>
</dbReference>
<sequence length="717" mass="77032">MTSRQQHSFPRQYARTQRFTLGVPRSFTVAPDGSRVVFLRSPSGERRDNHLCVLDMDGEVRERVAADPGALLGGADEELPPEERARRERTREGAEGIVAYAVDDAVELAAFALSGRLFVAELRAGTARQLTVRGPVIDPRPSPDGRHVAYVAKGALRVAPVEGGGDTDGFADRVLAGPEGEHVTYGLAEFVAAEEMGRSRGFWWSPDSTRLLVARVDDGAVQRWWLSDPAHPDREPAGVAYPAAGTANAEVRLFLVGLDGGERTEVVWDRVRFPYLARVHWSSAGAPLLLVQSRDQRTQLYLAVDTETGETRTVHVDEDPAWLELVSGVPAWAPDGRLVRVADEGGARVLAVGDRPLTGGQLHIRAVLDVGADDVLVSASAGEEAPSPEIGEIHVYRVNELGVERVSEEPGVHGAVRSGAVTVLATARPDGPGTTVRVLRDGKQVAVIASYAQTPVLSPRVTLTASGPDRIPCAVLLPRAYEEGDGPLPVLLDPYGGPHGQRVVAAHNPHLTSQWFADQGFAVVVADGRGTPGRSPGWEKAVAGRLLTLALDDQVAALEGLAERFPLDLERVAIRGWSFGGTLAAMAALRRPDVFRAAVVGAPVTDQRLYDTHYTERYMGGTPSEVPEVYEANSVVWDEGLVGPENPARPMMLIHGLVDDNVVVAHTLKLSSALLAAGRPHEVLPLTGVTHMTPQEQVAENLLLLQVDFLKRALGVE</sequence>
<keyword evidence="4" id="KW-0378">Hydrolase</keyword>
<dbReference type="PANTHER" id="PTHR11731">
    <property type="entry name" value="PROTEASE FAMILY S9B,C DIPEPTIDYL-PEPTIDASE IV-RELATED"/>
    <property type="match status" value="1"/>
</dbReference>
<evidence type="ECO:0000313" key="5">
    <source>
        <dbReference type="Proteomes" id="UP001595829"/>
    </source>
</evidence>
<proteinExistence type="predicted"/>
<evidence type="ECO:0000256" key="1">
    <source>
        <dbReference type="SAM" id="MobiDB-lite"/>
    </source>
</evidence>
<reference evidence="5" key="1">
    <citation type="journal article" date="2019" name="Int. J. Syst. Evol. Microbiol.">
        <title>The Global Catalogue of Microorganisms (GCM) 10K type strain sequencing project: providing services to taxonomists for standard genome sequencing and annotation.</title>
        <authorList>
            <consortium name="The Broad Institute Genomics Platform"/>
            <consortium name="The Broad Institute Genome Sequencing Center for Infectious Disease"/>
            <person name="Wu L."/>
            <person name="Ma J."/>
        </authorList>
    </citation>
    <scope>NUCLEOTIDE SEQUENCE [LARGE SCALE GENOMIC DNA]</scope>
    <source>
        <strain evidence="5">CGMCC 4.1648</strain>
    </source>
</reference>
<evidence type="ECO:0000259" key="3">
    <source>
        <dbReference type="Pfam" id="PF00930"/>
    </source>
</evidence>
<dbReference type="Pfam" id="PF00930">
    <property type="entry name" value="DPPIV_N"/>
    <property type="match status" value="1"/>
</dbReference>
<dbReference type="PRINTS" id="PR00862">
    <property type="entry name" value="PROLIGOPTASE"/>
</dbReference>
<dbReference type="Gene3D" id="3.40.50.1820">
    <property type="entry name" value="alpha/beta hydrolase"/>
    <property type="match status" value="1"/>
</dbReference>
<dbReference type="SUPFAM" id="SSF53474">
    <property type="entry name" value="alpha/beta-Hydrolases"/>
    <property type="match status" value="1"/>
</dbReference>
<dbReference type="InterPro" id="IPR001375">
    <property type="entry name" value="Peptidase_S9_cat"/>
</dbReference>
<keyword evidence="5" id="KW-1185">Reference proteome</keyword>